<dbReference type="Pfam" id="PF08448">
    <property type="entry name" value="PAS_4"/>
    <property type="match status" value="1"/>
</dbReference>
<dbReference type="Pfam" id="PF00512">
    <property type="entry name" value="HisKA"/>
    <property type="match status" value="1"/>
</dbReference>
<evidence type="ECO:0000256" key="12">
    <source>
        <dbReference type="ARBA" id="ARBA00023136"/>
    </source>
</evidence>
<dbReference type="Pfam" id="PF00989">
    <property type="entry name" value="PAS"/>
    <property type="match status" value="1"/>
</dbReference>
<dbReference type="Gene3D" id="1.20.120.620">
    <property type="entry name" value="Backbone structure of the membrane domain of e. Coli histidine kinase receptor kdpd"/>
    <property type="match status" value="1"/>
</dbReference>
<name>A0ABT4A4C0_9BACT</name>
<dbReference type="InterPro" id="IPR004358">
    <property type="entry name" value="Sig_transdc_His_kin-like_C"/>
</dbReference>
<evidence type="ECO:0000256" key="8">
    <source>
        <dbReference type="ARBA" id="ARBA00022777"/>
    </source>
</evidence>
<feature type="domain" description="PAS" evidence="16">
    <location>
        <begin position="256"/>
        <end position="308"/>
    </location>
</feature>
<keyword evidence="11" id="KW-0902">Two-component regulatory system</keyword>
<evidence type="ECO:0000313" key="18">
    <source>
        <dbReference type="Proteomes" id="UP001207654"/>
    </source>
</evidence>
<dbReference type="EMBL" id="JAPNKA010000001">
    <property type="protein sequence ID" value="MCY1076497.1"/>
    <property type="molecule type" value="Genomic_DNA"/>
</dbReference>
<evidence type="ECO:0000259" key="16">
    <source>
        <dbReference type="PROSITE" id="PS50112"/>
    </source>
</evidence>
<proteinExistence type="predicted"/>
<evidence type="ECO:0000313" key="17">
    <source>
        <dbReference type="EMBL" id="MCY1076497.1"/>
    </source>
</evidence>
<evidence type="ECO:0000256" key="2">
    <source>
        <dbReference type="ARBA" id="ARBA00004141"/>
    </source>
</evidence>
<dbReference type="GO" id="GO:0005524">
    <property type="term" value="F:ATP binding"/>
    <property type="evidence" value="ECO:0007669"/>
    <property type="project" value="UniProtKB-KW"/>
</dbReference>
<evidence type="ECO:0000256" key="11">
    <source>
        <dbReference type="ARBA" id="ARBA00023012"/>
    </source>
</evidence>
<keyword evidence="12 14" id="KW-0472">Membrane</keyword>
<dbReference type="InterPro" id="IPR000014">
    <property type="entry name" value="PAS"/>
</dbReference>
<accession>A0ABT4A4C0</accession>
<dbReference type="InterPro" id="IPR036890">
    <property type="entry name" value="HATPase_C_sf"/>
</dbReference>
<dbReference type="CDD" id="cd00130">
    <property type="entry name" value="PAS"/>
    <property type="match status" value="1"/>
</dbReference>
<feature type="transmembrane region" description="Helical" evidence="14">
    <location>
        <begin position="64"/>
        <end position="84"/>
    </location>
</feature>
<dbReference type="InterPro" id="IPR038318">
    <property type="entry name" value="KdpD_sf"/>
</dbReference>
<evidence type="ECO:0000256" key="7">
    <source>
        <dbReference type="ARBA" id="ARBA00022741"/>
    </source>
</evidence>
<evidence type="ECO:0000256" key="13">
    <source>
        <dbReference type="SAM" id="MobiDB-lite"/>
    </source>
</evidence>
<comment type="catalytic activity">
    <reaction evidence="1">
        <text>ATP + protein L-histidine = ADP + protein N-phospho-L-histidine.</text>
        <dbReference type="EC" id="2.7.13.3"/>
    </reaction>
</comment>
<dbReference type="InterPro" id="IPR003661">
    <property type="entry name" value="HisK_dim/P_dom"/>
</dbReference>
<dbReference type="EC" id="2.7.13.3" evidence="3"/>
<dbReference type="SMART" id="SM00091">
    <property type="entry name" value="PAS"/>
    <property type="match status" value="2"/>
</dbReference>
<dbReference type="Gene3D" id="3.30.565.10">
    <property type="entry name" value="Histidine kinase-like ATPase, C-terminal domain"/>
    <property type="match status" value="1"/>
</dbReference>
<dbReference type="PROSITE" id="PS50112">
    <property type="entry name" value="PAS"/>
    <property type="match status" value="1"/>
</dbReference>
<comment type="caution">
    <text evidence="17">The sequence shown here is derived from an EMBL/GenBank/DDBJ whole genome shotgun (WGS) entry which is preliminary data.</text>
</comment>
<keyword evidence="4" id="KW-0597">Phosphoprotein</keyword>
<dbReference type="SUPFAM" id="SSF55874">
    <property type="entry name" value="ATPase domain of HSP90 chaperone/DNA topoisomerase II/histidine kinase"/>
    <property type="match status" value="1"/>
</dbReference>
<dbReference type="Pfam" id="PF13493">
    <property type="entry name" value="DUF4118"/>
    <property type="match status" value="1"/>
</dbReference>
<dbReference type="PRINTS" id="PR00344">
    <property type="entry name" value="BCTRLSENSOR"/>
</dbReference>
<keyword evidence="5" id="KW-0808">Transferase</keyword>
<feature type="domain" description="Histidine kinase" evidence="15">
    <location>
        <begin position="403"/>
        <end position="622"/>
    </location>
</feature>
<dbReference type="InterPro" id="IPR003594">
    <property type="entry name" value="HATPase_dom"/>
</dbReference>
<evidence type="ECO:0000256" key="9">
    <source>
        <dbReference type="ARBA" id="ARBA00022840"/>
    </source>
</evidence>
<evidence type="ECO:0000256" key="5">
    <source>
        <dbReference type="ARBA" id="ARBA00022679"/>
    </source>
</evidence>
<dbReference type="CDD" id="cd00082">
    <property type="entry name" value="HisKA"/>
    <property type="match status" value="1"/>
</dbReference>
<evidence type="ECO:0000256" key="1">
    <source>
        <dbReference type="ARBA" id="ARBA00000085"/>
    </source>
</evidence>
<evidence type="ECO:0000256" key="10">
    <source>
        <dbReference type="ARBA" id="ARBA00022989"/>
    </source>
</evidence>
<keyword evidence="8" id="KW-0418">Kinase</keyword>
<dbReference type="Proteomes" id="UP001207654">
    <property type="component" value="Unassembled WGS sequence"/>
</dbReference>
<feature type="region of interest" description="Disordered" evidence="13">
    <location>
        <begin position="606"/>
        <end position="637"/>
    </location>
</feature>
<organism evidence="17 18">
    <name type="scientific">Archangium lansingense</name>
    <dbReference type="NCBI Taxonomy" id="2995310"/>
    <lineage>
        <taxon>Bacteria</taxon>
        <taxon>Pseudomonadati</taxon>
        <taxon>Myxococcota</taxon>
        <taxon>Myxococcia</taxon>
        <taxon>Myxococcales</taxon>
        <taxon>Cystobacterineae</taxon>
        <taxon>Archangiaceae</taxon>
        <taxon>Archangium</taxon>
    </lineage>
</organism>
<feature type="transmembrane region" description="Helical" evidence="14">
    <location>
        <begin position="96"/>
        <end position="115"/>
    </location>
</feature>
<dbReference type="InterPro" id="IPR036097">
    <property type="entry name" value="HisK_dim/P_sf"/>
</dbReference>
<protein>
    <recommendedName>
        <fullName evidence="3">histidine kinase</fullName>
        <ecNumber evidence="3">2.7.13.3</ecNumber>
    </recommendedName>
</protein>
<dbReference type="InterPro" id="IPR013656">
    <property type="entry name" value="PAS_4"/>
</dbReference>
<dbReference type="PANTHER" id="PTHR43047:SF72">
    <property type="entry name" value="OSMOSENSING HISTIDINE PROTEIN KINASE SLN1"/>
    <property type="match status" value="1"/>
</dbReference>
<keyword evidence="9 17" id="KW-0067">ATP-binding</keyword>
<dbReference type="SUPFAM" id="SSF55785">
    <property type="entry name" value="PYP-like sensor domain (PAS domain)"/>
    <property type="match status" value="2"/>
</dbReference>
<evidence type="ECO:0000256" key="14">
    <source>
        <dbReference type="SAM" id="Phobius"/>
    </source>
</evidence>
<dbReference type="SMART" id="SM00387">
    <property type="entry name" value="HATPase_c"/>
    <property type="match status" value="1"/>
</dbReference>
<dbReference type="InterPro" id="IPR013767">
    <property type="entry name" value="PAS_fold"/>
</dbReference>
<dbReference type="Gene3D" id="3.30.450.20">
    <property type="entry name" value="PAS domain"/>
    <property type="match status" value="2"/>
</dbReference>
<dbReference type="InterPro" id="IPR025201">
    <property type="entry name" value="KdpD_TM"/>
</dbReference>
<dbReference type="PROSITE" id="PS50109">
    <property type="entry name" value="HIS_KIN"/>
    <property type="match status" value="1"/>
</dbReference>
<dbReference type="InterPro" id="IPR035965">
    <property type="entry name" value="PAS-like_dom_sf"/>
</dbReference>
<dbReference type="Pfam" id="PF02518">
    <property type="entry name" value="HATPase_c"/>
    <property type="match status" value="1"/>
</dbReference>
<dbReference type="SMART" id="SM00388">
    <property type="entry name" value="HisKA"/>
    <property type="match status" value="1"/>
</dbReference>
<feature type="transmembrane region" description="Helical" evidence="14">
    <location>
        <begin position="20"/>
        <end position="44"/>
    </location>
</feature>
<dbReference type="InterPro" id="IPR005467">
    <property type="entry name" value="His_kinase_dom"/>
</dbReference>
<dbReference type="NCBIfam" id="TIGR00229">
    <property type="entry name" value="sensory_box"/>
    <property type="match status" value="1"/>
</dbReference>
<keyword evidence="6 14" id="KW-0812">Transmembrane</keyword>
<keyword evidence="18" id="KW-1185">Reference proteome</keyword>
<comment type="subcellular location">
    <subcellularLocation>
        <location evidence="2">Membrane</location>
        <topology evidence="2">Multi-pass membrane protein</topology>
    </subcellularLocation>
</comment>
<dbReference type="SUPFAM" id="SSF47384">
    <property type="entry name" value="Homodimeric domain of signal transducing histidine kinase"/>
    <property type="match status" value="1"/>
</dbReference>
<gene>
    <name evidence="17" type="ORF">OV287_18635</name>
</gene>
<keyword evidence="10 14" id="KW-1133">Transmembrane helix</keyword>
<sequence length="637" mass="70581">MAGRVSQSVKHGRRWGSSLLAVHGFAVLVTTVALLVQLVLYPYVRATPFLLFFGAVMLSAWNGGWGPGLLSTGLSALMADYFFLTPRHSFALGPQDVLSVVLFIAIATLITWLNVRERAARVEAETQRERLYTLFMKVPAIIAIHRGPEHVFEFSNPIYAQLLGGRELLGRPIRQAQPELEGQGFFEQLDRVYQTGEPYSGKEAFAHVGDPHNPRTGYFNFVYQPMPGPDAKPDGVMVFGFEVTEQVLARRNLEKAERHLATVTHNATLGLFMMDARQHCVFMNPAAEKLTGFTLAELQGKPLHEIIHHTRPDGTPYPMAECPLYRALPTRAQAQGEDVFVHKDGGFYPVAFTASPILENGDVTGTILELRNTTEDQRKQAERERLMVELQEAVRLRDEFLSIASHELKTPLTPLSIRLQGLERSLQAEPDAPMSRRLGKEVEVMRRQVKRLSDLVNELLDVSRISTGRMKLMLEDVNLSEVAREVVSRFSPEAQRAGCALVLHAEGPVVGLWDQLRLEQVLTNLLSNAIKYGAGKPIHIHVEQRDGLARLVVRDEGIGIQPEALGRIFNRFERAVSERHYGGLGLGLYVTQQIIAAMNGTVSAESTPGQGATFTVELPPQPPSQQGAAEKPGSPPP</sequence>
<keyword evidence="7" id="KW-0547">Nucleotide-binding</keyword>
<dbReference type="Gene3D" id="1.10.287.130">
    <property type="match status" value="1"/>
</dbReference>
<evidence type="ECO:0000259" key="15">
    <source>
        <dbReference type="PROSITE" id="PS50109"/>
    </source>
</evidence>
<evidence type="ECO:0000256" key="4">
    <source>
        <dbReference type="ARBA" id="ARBA00022553"/>
    </source>
</evidence>
<evidence type="ECO:0000256" key="6">
    <source>
        <dbReference type="ARBA" id="ARBA00022692"/>
    </source>
</evidence>
<dbReference type="PANTHER" id="PTHR43047">
    <property type="entry name" value="TWO-COMPONENT HISTIDINE PROTEIN KINASE"/>
    <property type="match status" value="1"/>
</dbReference>
<evidence type="ECO:0000256" key="3">
    <source>
        <dbReference type="ARBA" id="ARBA00012438"/>
    </source>
</evidence>
<reference evidence="17 18" key="1">
    <citation type="submission" date="2022-11" db="EMBL/GenBank/DDBJ databases">
        <title>Minimal conservation of predation-associated metabolite biosynthetic gene clusters underscores biosynthetic potential of Myxococcota including descriptions for ten novel species: Archangium lansinium sp. nov., Myxococcus landrumus sp. nov., Nannocystis bai.</title>
        <authorList>
            <person name="Ahearne A."/>
            <person name="Stevens C."/>
            <person name="Phillips K."/>
        </authorList>
    </citation>
    <scope>NUCLEOTIDE SEQUENCE [LARGE SCALE GENOMIC DNA]</scope>
    <source>
        <strain evidence="17 18">MIWBW</strain>
    </source>
</reference>